<evidence type="ECO:0000313" key="1">
    <source>
        <dbReference type="EMBL" id="MCC0100515.1"/>
    </source>
</evidence>
<evidence type="ECO:0000313" key="2">
    <source>
        <dbReference type="Proteomes" id="UP001520654"/>
    </source>
</evidence>
<name>A0ABS8EHG1_9ACTN</name>
<accession>A0ABS8EHG1</accession>
<dbReference type="Proteomes" id="UP001520654">
    <property type="component" value="Unassembled WGS sequence"/>
</dbReference>
<organism evidence="1 2">
    <name type="scientific">Streptomyces flavotricini</name>
    <dbReference type="NCBI Taxonomy" id="66888"/>
    <lineage>
        <taxon>Bacteria</taxon>
        <taxon>Bacillati</taxon>
        <taxon>Actinomycetota</taxon>
        <taxon>Actinomycetes</taxon>
        <taxon>Kitasatosporales</taxon>
        <taxon>Streptomycetaceae</taxon>
        <taxon>Streptomyces</taxon>
    </lineage>
</organism>
<dbReference type="RefSeq" id="WP_229344212.1">
    <property type="nucleotide sequence ID" value="NZ_JAINUL010000001.1"/>
</dbReference>
<sequence>MGALTDYFRAVDAASVVETLGRADGGSPLGAGPPVFDGVETKHVDPTVVLAMLIAAIRQVQWRVDLVEQVTVWPTSPVPGPDGPEDEDDPWVTGPWVSELDPLVRDTLAAVHDSEVPTIVARWVQAEELHGARAEDMQPVAAEIVLLARRALGADERLYCWMCL</sequence>
<dbReference type="EMBL" id="JAINUL010000001">
    <property type="protein sequence ID" value="MCC0100515.1"/>
    <property type="molecule type" value="Genomic_DNA"/>
</dbReference>
<comment type="caution">
    <text evidence="1">The sequence shown here is derived from an EMBL/GenBank/DDBJ whole genome shotgun (WGS) entry which is preliminary data.</text>
</comment>
<keyword evidence="2" id="KW-1185">Reference proteome</keyword>
<proteinExistence type="predicted"/>
<protein>
    <submittedName>
        <fullName evidence="1">Uncharacterized protein</fullName>
    </submittedName>
</protein>
<gene>
    <name evidence="1" type="ORF">K7B10_38260</name>
</gene>
<reference evidence="1 2" key="1">
    <citation type="submission" date="2021-08" db="EMBL/GenBank/DDBJ databases">
        <title>Genomic Architecture of Streptomyces flavotricini NGL1 and Streptomyces erythrochromogenes HMS4 With Differential Plant Beneficial attributes and laccase production capabilities.</title>
        <authorList>
            <person name="Salwan R."/>
            <person name="Kaur R."/>
            <person name="Sharma V."/>
        </authorList>
    </citation>
    <scope>NUCLEOTIDE SEQUENCE [LARGE SCALE GENOMIC DNA]</scope>
    <source>
        <strain evidence="1 2">NGL1</strain>
    </source>
</reference>